<dbReference type="PANTHER" id="PTHR33420:SF3">
    <property type="entry name" value="FIMBRIAL SUBUNIT ELFA"/>
    <property type="match status" value="1"/>
</dbReference>
<dbReference type="Proteomes" id="UP001515683">
    <property type="component" value="Unassembled WGS sequence"/>
</dbReference>
<evidence type="ECO:0000313" key="8">
    <source>
        <dbReference type="Proteomes" id="UP001515683"/>
    </source>
</evidence>
<dbReference type="PANTHER" id="PTHR33420">
    <property type="entry name" value="FIMBRIAL SUBUNIT ELFA-RELATED"/>
    <property type="match status" value="1"/>
</dbReference>
<dbReference type="InterPro" id="IPR036937">
    <property type="entry name" value="Adhesion_dom_fimbrial_sf"/>
</dbReference>
<sequence>MRKSTFILAPVALILLAASGSALAAGKNATLSVTANISKTTCDVNLTRDAIDLGNFTKADFSAANPKEPIKSDTVTVSLANCQATTEDGTASLIITGETLAAHADMFNISPSDDIAIMVADLATPDDYIKKNEKIKLEEFTSGNGATAPELNALTKSFTVGVAKTVATGADPVTTGSIRAPITFQFDYN</sequence>
<evidence type="ECO:0000256" key="4">
    <source>
        <dbReference type="ARBA" id="ARBA00023263"/>
    </source>
</evidence>
<dbReference type="SUPFAM" id="SSF49401">
    <property type="entry name" value="Bacterial adhesins"/>
    <property type="match status" value="1"/>
</dbReference>
<proteinExistence type="inferred from homology"/>
<evidence type="ECO:0000256" key="1">
    <source>
        <dbReference type="ARBA" id="ARBA00004561"/>
    </source>
</evidence>
<feature type="chain" id="PRO_5046914906" evidence="5">
    <location>
        <begin position="25"/>
        <end position="189"/>
    </location>
</feature>
<protein>
    <submittedName>
        <fullName evidence="7">Type 1 fimbrial protein</fullName>
    </submittedName>
</protein>
<keyword evidence="8" id="KW-1185">Reference proteome</keyword>
<accession>A0ABX0RDM5</accession>
<dbReference type="Gene3D" id="2.60.40.1090">
    <property type="entry name" value="Fimbrial-type adhesion domain"/>
    <property type="match status" value="1"/>
</dbReference>
<reference evidence="7 8" key="1">
    <citation type="journal article" date="2019" name="bioRxiv">
        <title>Bacteria contribute to plant secondary compound degradation in a generalist herbivore system.</title>
        <authorList>
            <person name="Francoeur C.B."/>
            <person name="Khadempour L."/>
            <person name="Moreira-Soto R.D."/>
            <person name="Gotting K."/>
            <person name="Book A.J."/>
            <person name="Pinto-Tomas A.A."/>
            <person name="Keefover-Ring K."/>
            <person name="Currie C.R."/>
        </authorList>
    </citation>
    <scope>NUCLEOTIDE SEQUENCE [LARGE SCALE GENOMIC DNA]</scope>
    <source>
        <strain evidence="7">Acro-835</strain>
    </source>
</reference>
<evidence type="ECO:0000259" key="6">
    <source>
        <dbReference type="Pfam" id="PF00419"/>
    </source>
</evidence>
<evidence type="ECO:0000256" key="2">
    <source>
        <dbReference type="ARBA" id="ARBA00006671"/>
    </source>
</evidence>
<comment type="subcellular location">
    <subcellularLocation>
        <location evidence="1">Fimbrium</location>
    </subcellularLocation>
</comment>
<keyword evidence="4" id="KW-0281">Fimbrium</keyword>
<comment type="caution">
    <text evidence="7">The sequence shown here is derived from an EMBL/GenBank/DDBJ whole genome shotgun (WGS) entry which is preliminary data.</text>
</comment>
<feature type="domain" description="Fimbrial-type adhesion" evidence="6">
    <location>
        <begin position="33"/>
        <end position="188"/>
    </location>
</feature>
<dbReference type="Pfam" id="PF00419">
    <property type="entry name" value="Fimbrial"/>
    <property type="match status" value="1"/>
</dbReference>
<dbReference type="InterPro" id="IPR000259">
    <property type="entry name" value="Adhesion_dom_fimbrial"/>
</dbReference>
<evidence type="ECO:0000256" key="3">
    <source>
        <dbReference type="ARBA" id="ARBA00022729"/>
    </source>
</evidence>
<evidence type="ECO:0000313" key="7">
    <source>
        <dbReference type="EMBL" id="NIF23460.1"/>
    </source>
</evidence>
<name>A0ABX0RDM5_9GAMM</name>
<gene>
    <name evidence="7" type="ORF">F3J40_17915</name>
</gene>
<comment type="similarity">
    <text evidence="2">Belongs to the fimbrial protein family.</text>
</comment>
<dbReference type="RefSeq" id="WP_167016737.1">
    <property type="nucleotide sequence ID" value="NZ_VWXF01000008.1"/>
</dbReference>
<evidence type="ECO:0000256" key="5">
    <source>
        <dbReference type="SAM" id="SignalP"/>
    </source>
</evidence>
<dbReference type="EMBL" id="VWXF01000008">
    <property type="protein sequence ID" value="NIF23460.1"/>
    <property type="molecule type" value="Genomic_DNA"/>
</dbReference>
<dbReference type="InterPro" id="IPR050263">
    <property type="entry name" value="Bact_Fimbrial_Adh_Pro"/>
</dbReference>
<feature type="signal peptide" evidence="5">
    <location>
        <begin position="1"/>
        <end position="24"/>
    </location>
</feature>
<organism evidence="7 8">
    <name type="scientific">Candidatus Pantoea multigeneris</name>
    <dbReference type="NCBI Taxonomy" id="2608357"/>
    <lineage>
        <taxon>Bacteria</taxon>
        <taxon>Pseudomonadati</taxon>
        <taxon>Pseudomonadota</taxon>
        <taxon>Gammaproteobacteria</taxon>
        <taxon>Enterobacterales</taxon>
        <taxon>Erwiniaceae</taxon>
        <taxon>Pantoea</taxon>
    </lineage>
</organism>
<dbReference type="InterPro" id="IPR008966">
    <property type="entry name" value="Adhesion_dom_sf"/>
</dbReference>
<keyword evidence="3 5" id="KW-0732">Signal</keyword>